<proteinExistence type="predicted"/>
<organism evidence="1 2">
    <name type="scientific">Gossypium arboreum</name>
    <name type="common">Tree cotton</name>
    <name type="synonym">Gossypium nanking</name>
    <dbReference type="NCBI Taxonomy" id="29729"/>
    <lineage>
        <taxon>Eukaryota</taxon>
        <taxon>Viridiplantae</taxon>
        <taxon>Streptophyta</taxon>
        <taxon>Embryophyta</taxon>
        <taxon>Tracheophyta</taxon>
        <taxon>Spermatophyta</taxon>
        <taxon>Magnoliopsida</taxon>
        <taxon>eudicotyledons</taxon>
        <taxon>Gunneridae</taxon>
        <taxon>Pentapetalae</taxon>
        <taxon>rosids</taxon>
        <taxon>malvids</taxon>
        <taxon>Malvales</taxon>
        <taxon>Malvaceae</taxon>
        <taxon>Malvoideae</taxon>
        <taxon>Gossypium</taxon>
    </lineage>
</organism>
<protein>
    <submittedName>
        <fullName evidence="1">Glycogen synthase</fullName>
    </submittedName>
</protein>
<dbReference type="EMBL" id="KN410879">
    <property type="protein sequence ID" value="KHG18577.1"/>
    <property type="molecule type" value="Genomic_DNA"/>
</dbReference>
<accession>A0A0B0P0Z2</accession>
<gene>
    <name evidence="1" type="ORF">F383_26153</name>
</gene>
<dbReference type="AlphaFoldDB" id="A0A0B0P0Z2"/>
<keyword evidence="2" id="KW-1185">Reference proteome</keyword>
<name>A0A0B0P0Z2_GOSAR</name>
<evidence type="ECO:0000313" key="2">
    <source>
        <dbReference type="Proteomes" id="UP000032142"/>
    </source>
</evidence>
<sequence>MFFNSLWDMKCAWFYACWMPQKWWQIGFSNGLFLSTRVETRACVSTVCNTQSCYMVVCPLG</sequence>
<reference evidence="2" key="1">
    <citation type="submission" date="2014-09" db="EMBL/GenBank/DDBJ databases">
        <authorList>
            <person name="Mudge J."/>
            <person name="Ramaraj T."/>
            <person name="Lindquist I.E."/>
            <person name="Bharti A.K."/>
            <person name="Sundararajan A."/>
            <person name="Cameron C.T."/>
            <person name="Woodward J.E."/>
            <person name="May G.D."/>
            <person name="Brubaker C."/>
            <person name="Broadhvest J."/>
            <person name="Wilkins T.A."/>
        </authorList>
    </citation>
    <scope>NUCLEOTIDE SEQUENCE</scope>
    <source>
        <strain evidence="2">cv. AKA8401</strain>
    </source>
</reference>
<evidence type="ECO:0000313" key="1">
    <source>
        <dbReference type="EMBL" id="KHG18577.1"/>
    </source>
</evidence>
<dbReference type="Proteomes" id="UP000032142">
    <property type="component" value="Unassembled WGS sequence"/>
</dbReference>